<feature type="region of interest" description="Disordered" evidence="1">
    <location>
        <begin position="35"/>
        <end position="66"/>
    </location>
</feature>
<evidence type="ECO:0000313" key="2">
    <source>
        <dbReference type="EMBL" id="CAB1450796.1"/>
    </source>
</evidence>
<accession>A0A9N7Z5C3</accession>
<reference evidence="2" key="1">
    <citation type="submission" date="2020-03" db="EMBL/GenBank/DDBJ databases">
        <authorList>
            <person name="Weist P."/>
        </authorList>
    </citation>
    <scope>NUCLEOTIDE SEQUENCE</scope>
</reference>
<protein>
    <submittedName>
        <fullName evidence="2">Uncharacterized protein</fullName>
    </submittedName>
</protein>
<proteinExistence type="predicted"/>
<dbReference type="AlphaFoldDB" id="A0A9N7Z5C3"/>
<organism evidence="2 3">
    <name type="scientific">Pleuronectes platessa</name>
    <name type="common">European plaice</name>
    <dbReference type="NCBI Taxonomy" id="8262"/>
    <lineage>
        <taxon>Eukaryota</taxon>
        <taxon>Metazoa</taxon>
        <taxon>Chordata</taxon>
        <taxon>Craniata</taxon>
        <taxon>Vertebrata</taxon>
        <taxon>Euteleostomi</taxon>
        <taxon>Actinopterygii</taxon>
        <taxon>Neopterygii</taxon>
        <taxon>Teleostei</taxon>
        <taxon>Neoteleostei</taxon>
        <taxon>Acanthomorphata</taxon>
        <taxon>Carangaria</taxon>
        <taxon>Pleuronectiformes</taxon>
        <taxon>Pleuronectoidei</taxon>
        <taxon>Pleuronectidae</taxon>
        <taxon>Pleuronectes</taxon>
    </lineage>
</organism>
<evidence type="ECO:0000256" key="1">
    <source>
        <dbReference type="SAM" id="MobiDB-lite"/>
    </source>
</evidence>
<name>A0A9N7Z5C3_PLEPL</name>
<keyword evidence="3" id="KW-1185">Reference proteome</keyword>
<feature type="compositionally biased region" description="Low complexity" evidence="1">
    <location>
        <begin position="41"/>
        <end position="53"/>
    </location>
</feature>
<comment type="caution">
    <text evidence="2">The sequence shown here is derived from an EMBL/GenBank/DDBJ whole genome shotgun (WGS) entry which is preliminary data.</text>
</comment>
<gene>
    <name evidence="2" type="ORF">PLEPLA_LOCUS38488</name>
</gene>
<dbReference type="EMBL" id="CADEAL010004068">
    <property type="protein sequence ID" value="CAB1450796.1"/>
    <property type="molecule type" value="Genomic_DNA"/>
</dbReference>
<sequence length="105" mass="11677">MDPLFKTEVHIPFLPLQSTLSLMCSTDVYRRRLDPHDQCISNSPASPSQSPSPRYLPPPQSQPPALQMSGRVLRSSILTPPRVLYNVMLSLGKGSTLTCREKWAG</sequence>
<dbReference type="Proteomes" id="UP001153269">
    <property type="component" value="Unassembled WGS sequence"/>
</dbReference>
<evidence type="ECO:0000313" key="3">
    <source>
        <dbReference type="Proteomes" id="UP001153269"/>
    </source>
</evidence>